<reference evidence="16 17" key="1">
    <citation type="submission" date="2015-01" db="EMBL/GenBank/DDBJ databases">
        <title>Evolution of Trichinella species and genotypes.</title>
        <authorList>
            <person name="Korhonen P.K."/>
            <person name="Edoardo P."/>
            <person name="Giuseppe L.R."/>
            <person name="Gasser R.B."/>
        </authorList>
    </citation>
    <scope>NUCLEOTIDE SEQUENCE [LARGE SCALE GENOMIC DNA]</scope>
    <source>
        <strain evidence="16">ISS417</strain>
    </source>
</reference>
<evidence type="ECO:0000256" key="1">
    <source>
        <dbReference type="ARBA" id="ARBA00004651"/>
    </source>
</evidence>
<evidence type="ECO:0000313" key="16">
    <source>
        <dbReference type="EMBL" id="KRX44771.1"/>
    </source>
</evidence>
<dbReference type="InterPro" id="IPR027359">
    <property type="entry name" value="Volt_channel_dom_sf"/>
</dbReference>
<accession>A0A0V0U2B6</accession>
<keyword evidence="10 13" id="KW-0472">Membrane</keyword>
<dbReference type="Gene3D" id="1.10.287.70">
    <property type="match status" value="1"/>
</dbReference>
<dbReference type="InterPro" id="IPR013821">
    <property type="entry name" value="K_chnl_volt-dep_KCNQ_C"/>
</dbReference>
<evidence type="ECO:0000256" key="13">
    <source>
        <dbReference type="SAM" id="Phobius"/>
    </source>
</evidence>
<evidence type="ECO:0000313" key="17">
    <source>
        <dbReference type="Proteomes" id="UP000055048"/>
    </source>
</evidence>
<dbReference type="GO" id="GO:0005249">
    <property type="term" value="F:voltage-gated potassium channel activity"/>
    <property type="evidence" value="ECO:0007669"/>
    <property type="project" value="InterPro"/>
</dbReference>
<comment type="caution">
    <text evidence="16">The sequence shown here is derived from an EMBL/GenBank/DDBJ whole genome shotgun (WGS) entry which is preliminary data.</text>
</comment>
<evidence type="ECO:0000256" key="3">
    <source>
        <dbReference type="ARBA" id="ARBA00022475"/>
    </source>
</evidence>
<keyword evidence="2" id="KW-0813">Transport</keyword>
<dbReference type="PRINTS" id="PR01459">
    <property type="entry name" value="KCNQCHANNEL"/>
</dbReference>
<dbReference type="PANTHER" id="PTHR47735">
    <property type="entry name" value="POTASSIUM VOLTAGE-GATED CHANNEL SUBFAMILY KQT MEMBER 4"/>
    <property type="match status" value="1"/>
</dbReference>
<evidence type="ECO:0000256" key="12">
    <source>
        <dbReference type="ARBA" id="ARBA00034430"/>
    </source>
</evidence>
<feature type="transmembrane region" description="Helical" evidence="13">
    <location>
        <begin position="69"/>
        <end position="90"/>
    </location>
</feature>
<keyword evidence="7" id="KW-0630">Potassium</keyword>
<feature type="transmembrane region" description="Helical" evidence="13">
    <location>
        <begin position="240"/>
        <end position="265"/>
    </location>
</feature>
<evidence type="ECO:0000256" key="6">
    <source>
        <dbReference type="ARBA" id="ARBA00022882"/>
    </source>
</evidence>
<dbReference type="OrthoDB" id="5916458at2759"/>
<keyword evidence="6" id="KW-0851">Voltage-gated channel</keyword>
<feature type="transmembrane region" description="Helical" evidence="13">
    <location>
        <begin position="41"/>
        <end position="63"/>
    </location>
</feature>
<sequence length="813" mass="92788">MNEAALLECSGLSKKPDTGKLRRLQSSIYDFLERPHGWPAIFYHLFVLFLAASCLVLSVLSTIPEYQETTAILLCMEIIVIIWLAVEYILRIMACGCRSRYQGFRGRIRYILTPYCILDMIVVVASAVVIGMGTTSPMFAAPALRGLRFFQILRMVRIDRRGGSWKLLGSVVYLHRQELLTTMYIGFLGLIFSSFLVYLFEKNENEQFSTFADALWWGVITLCTVGYGDRVPQTWQGKIVASFCSLLGISFFALPAGILGSGFALKVQQHQRQKHIIRRRVPAATLIQCFWRIRIIERNPPSNLIGRIMVKKLIPRLKMDHERSSGRLSSTNFCSPFSKGSQQQQQSVDQQSDAFYSSYPTSTEVPRKKTGRLGTFAFADVSGYLFSPSIMRYRSSRLQPEQRPNNTAEWSAEDDSIGDCEMVCLEQLGSSYRNALRAVRRLKYMVARRKFREALKPYDVKDVIEQYSAGHAEMLVRVKILQQRLDDIATKASLHSSADAFLNQKTLLSRMNAFDKQICDIDFKLSQVLRLLAKSETEKTLHAMDWSAEDGPVMSPVMKCGSPDVSPLSTTVIYEERNELDGEILAPGINSHILFQEKNLLTVPKTAGPSSLMETKGRDAQELEINLLQFSSSSPPWQSLTPSQRDTYIRSIFHLRWNCRNSRLAFHCNYSIVVIFKIEHFQYTHGNYFHLHHPHSRQFHHNVSRTECIAEVRRSRRIRRIGIVVTLTAVQNVVVFQAGFHTVTIVAIDGAFVEHLVSTGASTDECRLHGTLEEYTRARHICYEIIHTFQVQAGQNLFVEFQRIAKIYRTLFQ</sequence>
<dbReference type="Pfam" id="PF00520">
    <property type="entry name" value="Ion_trans"/>
    <property type="match status" value="1"/>
</dbReference>
<protein>
    <submittedName>
        <fullName evidence="16">Potassium voltage-gated channel subfamily KQT member 5</fullName>
    </submittedName>
</protein>
<feature type="transmembrane region" description="Helical" evidence="13">
    <location>
        <begin position="179"/>
        <end position="199"/>
    </location>
</feature>
<evidence type="ECO:0000256" key="7">
    <source>
        <dbReference type="ARBA" id="ARBA00022958"/>
    </source>
</evidence>
<dbReference type="AlphaFoldDB" id="A0A0V0U2B6"/>
<comment type="subcellular location">
    <subcellularLocation>
        <location evidence="1">Cell membrane</location>
        <topology evidence="1">Multi-pass membrane protein</topology>
    </subcellularLocation>
</comment>
<organism evidence="16 17">
    <name type="scientific">Trichinella murrelli</name>
    <dbReference type="NCBI Taxonomy" id="144512"/>
    <lineage>
        <taxon>Eukaryota</taxon>
        <taxon>Metazoa</taxon>
        <taxon>Ecdysozoa</taxon>
        <taxon>Nematoda</taxon>
        <taxon>Enoplea</taxon>
        <taxon>Dorylaimia</taxon>
        <taxon>Trichinellida</taxon>
        <taxon>Trichinellidae</taxon>
        <taxon>Trichinella</taxon>
    </lineage>
</organism>
<dbReference type="STRING" id="144512.A0A0V0U2B6"/>
<evidence type="ECO:0000259" key="15">
    <source>
        <dbReference type="Pfam" id="PF03520"/>
    </source>
</evidence>
<keyword evidence="5 13" id="KW-0812">Transmembrane</keyword>
<dbReference type="PRINTS" id="PR00169">
    <property type="entry name" value="KCHANNEL"/>
</dbReference>
<evidence type="ECO:0000256" key="8">
    <source>
        <dbReference type="ARBA" id="ARBA00022989"/>
    </source>
</evidence>
<gene>
    <name evidence="16" type="primary">Kcnq5</name>
    <name evidence="16" type="ORF">T05_521</name>
</gene>
<dbReference type="SUPFAM" id="SSF81324">
    <property type="entry name" value="Voltage-gated potassium channels"/>
    <property type="match status" value="1"/>
</dbReference>
<dbReference type="Pfam" id="PF03520">
    <property type="entry name" value="KCNQ_channel"/>
    <property type="match status" value="1"/>
</dbReference>
<dbReference type="PANTHER" id="PTHR47735:SF9">
    <property type="entry name" value="POTASSIUM VOLTAGE-GATED CHANNEL SUBFAMILY KQT MEMBER 4-LIKE ISOFORM X1"/>
    <property type="match status" value="1"/>
</dbReference>
<keyword evidence="3" id="KW-1003">Cell membrane</keyword>
<proteinExistence type="predicted"/>
<dbReference type="InterPro" id="IPR005821">
    <property type="entry name" value="Ion_trans_dom"/>
</dbReference>
<feature type="domain" description="Ion transport" evidence="14">
    <location>
        <begin position="41"/>
        <end position="268"/>
    </location>
</feature>
<dbReference type="FunFam" id="1.10.287.70:FF:000016">
    <property type="entry name" value="Putative potassium voltage-gated channel subfamily KQT member 2"/>
    <property type="match status" value="1"/>
</dbReference>
<evidence type="ECO:0000256" key="10">
    <source>
        <dbReference type="ARBA" id="ARBA00023136"/>
    </source>
</evidence>
<dbReference type="GO" id="GO:0008076">
    <property type="term" value="C:voltage-gated potassium channel complex"/>
    <property type="evidence" value="ECO:0007669"/>
    <property type="project" value="TreeGrafter"/>
</dbReference>
<keyword evidence="11" id="KW-0407">Ion channel</keyword>
<dbReference type="InterPro" id="IPR003937">
    <property type="entry name" value="K_chnl_volt-dep_KCNQ"/>
</dbReference>
<keyword evidence="4" id="KW-0633">Potassium transport</keyword>
<comment type="catalytic activity">
    <reaction evidence="12">
        <text>K(+)(in) = K(+)(out)</text>
        <dbReference type="Rhea" id="RHEA:29463"/>
        <dbReference type="ChEBI" id="CHEBI:29103"/>
    </reaction>
</comment>
<dbReference type="Proteomes" id="UP000055048">
    <property type="component" value="Unassembled WGS sequence"/>
</dbReference>
<evidence type="ECO:0000256" key="2">
    <source>
        <dbReference type="ARBA" id="ARBA00022448"/>
    </source>
</evidence>
<evidence type="ECO:0000259" key="14">
    <source>
        <dbReference type="Pfam" id="PF00520"/>
    </source>
</evidence>
<name>A0A0V0U2B6_9BILA</name>
<dbReference type="Gene3D" id="6.10.140.1910">
    <property type="match status" value="2"/>
</dbReference>
<keyword evidence="8 13" id="KW-1133">Transmembrane helix</keyword>
<dbReference type="Gene3D" id="1.20.120.350">
    <property type="entry name" value="Voltage-gated potassium channels. Chain C"/>
    <property type="match status" value="1"/>
</dbReference>
<evidence type="ECO:0000256" key="4">
    <source>
        <dbReference type="ARBA" id="ARBA00022538"/>
    </source>
</evidence>
<evidence type="ECO:0000256" key="9">
    <source>
        <dbReference type="ARBA" id="ARBA00023065"/>
    </source>
</evidence>
<feature type="domain" description="Potassium channel voltage dependent KCNQ C-terminal" evidence="15">
    <location>
        <begin position="392"/>
        <end position="529"/>
    </location>
</feature>
<evidence type="ECO:0000256" key="5">
    <source>
        <dbReference type="ARBA" id="ARBA00022692"/>
    </source>
</evidence>
<evidence type="ECO:0000256" key="11">
    <source>
        <dbReference type="ARBA" id="ARBA00023303"/>
    </source>
</evidence>
<keyword evidence="9" id="KW-0406">Ion transport</keyword>
<keyword evidence="17" id="KW-1185">Reference proteome</keyword>
<dbReference type="EMBL" id="JYDJ01000089">
    <property type="protein sequence ID" value="KRX44771.1"/>
    <property type="molecule type" value="Genomic_DNA"/>
</dbReference>
<dbReference type="FunFam" id="1.20.120.350:FF:000017">
    <property type="entry name" value="potassium voltage-gated channel subfamily KQT member 1"/>
    <property type="match status" value="1"/>
</dbReference>
<feature type="transmembrane region" description="Helical" evidence="13">
    <location>
        <begin position="111"/>
        <end position="132"/>
    </location>
</feature>